<name>A0A1W1UAH0_9DEIO</name>
<proteinExistence type="predicted"/>
<dbReference type="Proteomes" id="UP000192582">
    <property type="component" value="Unassembled WGS sequence"/>
</dbReference>
<accession>A0A1W1UAH0</accession>
<sequence>MSEFSTHISGNPRPGVVFEHSAEGACIILNPDLTFTSVKDGQVRTFLPSLDQLEMWQLDAYEAVQGINPDVRVGEVGRRMAQNLELHLMDLRQSRADMAC</sequence>
<protein>
    <submittedName>
        <fullName evidence="1">Uncharacterized protein</fullName>
    </submittedName>
</protein>
<dbReference type="RefSeq" id="WP_084044990.1">
    <property type="nucleotide sequence ID" value="NZ_FWWU01000001.1"/>
</dbReference>
<dbReference type="AlphaFoldDB" id="A0A1W1UAH0"/>
<gene>
    <name evidence="1" type="ORF">SAMN00790413_03935</name>
</gene>
<evidence type="ECO:0000313" key="1">
    <source>
        <dbReference type="EMBL" id="SMB77811.1"/>
    </source>
</evidence>
<keyword evidence="2" id="KW-1185">Reference proteome</keyword>
<dbReference type="EMBL" id="FWWU01000001">
    <property type="protein sequence ID" value="SMB77811.1"/>
    <property type="molecule type" value="Genomic_DNA"/>
</dbReference>
<organism evidence="1 2">
    <name type="scientific">Deinococcus hopiensis KR-140</name>
    <dbReference type="NCBI Taxonomy" id="695939"/>
    <lineage>
        <taxon>Bacteria</taxon>
        <taxon>Thermotogati</taxon>
        <taxon>Deinococcota</taxon>
        <taxon>Deinococci</taxon>
        <taxon>Deinococcales</taxon>
        <taxon>Deinococcaceae</taxon>
        <taxon>Deinococcus</taxon>
    </lineage>
</organism>
<dbReference type="OrthoDB" id="72165at2"/>
<reference evidence="1 2" key="1">
    <citation type="submission" date="2017-04" db="EMBL/GenBank/DDBJ databases">
        <authorList>
            <person name="Afonso C.L."/>
            <person name="Miller P.J."/>
            <person name="Scott M.A."/>
            <person name="Spackman E."/>
            <person name="Goraichik I."/>
            <person name="Dimitrov K.M."/>
            <person name="Suarez D.L."/>
            <person name="Swayne D.E."/>
        </authorList>
    </citation>
    <scope>NUCLEOTIDE SEQUENCE [LARGE SCALE GENOMIC DNA]</scope>
    <source>
        <strain evidence="1 2">KR-140</strain>
    </source>
</reference>
<dbReference type="STRING" id="695939.SAMN00790413_03935"/>
<evidence type="ECO:0000313" key="2">
    <source>
        <dbReference type="Proteomes" id="UP000192582"/>
    </source>
</evidence>